<feature type="region of interest" description="Disordered" evidence="1">
    <location>
        <begin position="194"/>
        <end position="214"/>
    </location>
</feature>
<reference evidence="4 5" key="1">
    <citation type="submission" date="2024-01" db="EMBL/GenBank/DDBJ databases">
        <title>Comparative genomics of Cryptococcus and Kwoniella reveals pathogenesis evolution and contrasting modes of karyotype evolution via chromosome fusion or intercentromeric recombination.</title>
        <authorList>
            <person name="Coelho M.A."/>
            <person name="David-Palma M."/>
            <person name="Shea T."/>
            <person name="Bowers K."/>
            <person name="McGinley-Smith S."/>
            <person name="Mohammad A.W."/>
            <person name="Gnirke A."/>
            <person name="Yurkov A.M."/>
            <person name="Nowrousian M."/>
            <person name="Sun S."/>
            <person name="Cuomo C.A."/>
            <person name="Heitman J."/>
        </authorList>
    </citation>
    <scope>NUCLEOTIDE SEQUENCE [LARGE SCALE GENOMIC DNA]</scope>
    <source>
        <strain evidence="4">CBS 11374</strain>
    </source>
</reference>
<evidence type="ECO:0000313" key="4">
    <source>
        <dbReference type="EMBL" id="WRT63552.1"/>
    </source>
</evidence>
<protein>
    <recommendedName>
        <fullName evidence="3">DUF7704 domain-containing protein</fullName>
    </recommendedName>
</protein>
<feature type="domain" description="DUF7704" evidence="3">
    <location>
        <begin position="3"/>
        <end position="156"/>
    </location>
</feature>
<dbReference type="Proteomes" id="UP001329825">
    <property type="component" value="Chromosome 1"/>
</dbReference>
<evidence type="ECO:0000256" key="1">
    <source>
        <dbReference type="SAM" id="MobiDB-lite"/>
    </source>
</evidence>
<keyword evidence="2" id="KW-0472">Membrane</keyword>
<dbReference type="InterPro" id="IPR056121">
    <property type="entry name" value="DUF7704"/>
</dbReference>
<keyword evidence="2" id="KW-0812">Transmembrane</keyword>
<feature type="transmembrane region" description="Helical" evidence="2">
    <location>
        <begin position="60"/>
        <end position="80"/>
    </location>
</feature>
<dbReference type="PANTHER" id="PTHR37019">
    <property type="entry name" value="CHROMOSOME 1, WHOLE GENOME SHOTGUN SEQUENCE"/>
    <property type="match status" value="1"/>
</dbReference>
<sequence>MPSVLPSNYYYFFWLLEPALTIVGALSAILNPEDFGRHQLPDHIERPTTGIGSSSRGQMIVSQLGSCFMLLAMLSLSLVYLFKKYLDDRPVVLEKLFKGLLIPLAIADILHVVVTLLPLPISHLKSPSEWTHVLHCTVWITLTLFVTRLSWLLGFGRPSAKSLSLVKPTSNITQRPFPLPKSDSELRVEQVVKPDAEVQTARRRNAPRQSRAVE</sequence>
<name>A0ABZ1CTF5_9TREE</name>
<dbReference type="EMBL" id="CP141881">
    <property type="protein sequence ID" value="WRT63552.1"/>
    <property type="molecule type" value="Genomic_DNA"/>
</dbReference>
<feature type="transmembrane region" description="Helical" evidence="2">
    <location>
        <begin position="12"/>
        <end position="30"/>
    </location>
</feature>
<evidence type="ECO:0000313" key="5">
    <source>
        <dbReference type="Proteomes" id="UP001329825"/>
    </source>
</evidence>
<proteinExistence type="predicted"/>
<dbReference type="PANTHER" id="PTHR37019:SF2">
    <property type="entry name" value="EXPERA DOMAIN-CONTAINING PROTEIN"/>
    <property type="match status" value="1"/>
</dbReference>
<keyword evidence="2" id="KW-1133">Transmembrane helix</keyword>
<gene>
    <name evidence="4" type="ORF">IL334_000457</name>
</gene>
<organism evidence="4 5">
    <name type="scientific">Kwoniella shivajii</name>
    <dbReference type="NCBI Taxonomy" id="564305"/>
    <lineage>
        <taxon>Eukaryota</taxon>
        <taxon>Fungi</taxon>
        <taxon>Dikarya</taxon>
        <taxon>Basidiomycota</taxon>
        <taxon>Agaricomycotina</taxon>
        <taxon>Tremellomycetes</taxon>
        <taxon>Tremellales</taxon>
        <taxon>Cryptococcaceae</taxon>
        <taxon>Kwoniella</taxon>
    </lineage>
</organism>
<dbReference type="RefSeq" id="XP_062788292.1">
    <property type="nucleotide sequence ID" value="XM_062932241.1"/>
</dbReference>
<dbReference type="GeneID" id="87952588"/>
<keyword evidence="5" id="KW-1185">Reference proteome</keyword>
<evidence type="ECO:0000256" key="2">
    <source>
        <dbReference type="SAM" id="Phobius"/>
    </source>
</evidence>
<dbReference type="Pfam" id="PF24803">
    <property type="entry name" value="DUF7704"/>
    <property type="match status" value="1"/>
</dbReference>
<feature type="transmembrane region" description="Helical" evidence="2">
    <location>
        <begin position="133"/>
        <end position="153"/>
    </location>
</feature>
<evidence type="ECO:0000259" key="3">
    <source>
        <dbReference type="Pfam" id="PF24803"/>
    </source>
</evidence>
<feature type="transmembrane region" description="Helical" evidence="2">
    <location>
        <begin position="100"/>
        <end position="121"/>
    </location>
</feature>
<accession>A0ABZ1CTF5</accession>